<keyword evidence="7" id="KW-1185">Reference proteome</keyword>
<dbReference type="HAMAP" id="MF_01468">
    <property type="entry name" value="RNase_Mini_III"/>
    <property type="match status" value="1"/>
</dbReference>
<keyword evidence="4" id="KW-0698">rRNA processing</keyword>
<reference evidence="7" key="1">
    <citation type="submission" date="2017-01" db="EMBL/GenBank/DDBJ databases">
        <authorList>
            <person name="Varghese N."/>
            <person name="Submissions S."/>
        </authorList>
    </citation>
    <scope>NUCLEOTIDE SEQUENCE [LARGE SCALE GENOMIC DNA]</scope>
    <source>
        <strain evidence="7">DSM 16176</strain>
    </source>
</reference>
<keyword evidence="1 4" id="KW-0540">Nuclease</keyword>
<proteinExistence type="inferred from homology"/>
<evidence type="ECO:0000256" key="3">
    <source>
        <dbReference type="ARBA" id="ARBA00022801"/>
    </source>
</evidence>
<dbReference type="GO" id="GO:0006364">
    <property type="term" value="P:rRNA processing"/>
    <property type="evidence" value="ECO:0007669"/>
    <property type="project" value="UniProtKB-UniRule"/>
</dbReference>
<feature type="active site" evidence="4">
    <location>
        <position position="20"/>
    </location>
</feature>
<dbReference type="InterPro" id="IPR008226">
    <property type="entry name" value="Mini3_fam"/>
</dbReference>
<evidence type="ECO:0000256" key="2">
    <source>
        <dbReference type="ARBA" id="ARBA00022759"/>
    </source>
</evidence>
<evidence type="ECO:0000259" key="5">
    <source>
        <dbReference type="Pfam" id="PF00636"/>
    </source>
</evidence>
<dbReference type="OrthoDB" id="46571at2"/>
<evidence type="ECO:0000256" key="4">
    <source>
        <dbReference type="HAMAP-Rule" id="MF_01468"/>
    </source>
</evidence>
<evidence type="ECO:0000256" key="1">
    <source>
        <dbReference type="ARBA" id="ARBA00022722"/>
    </source>
</evidence>
<keyword evidence="4" id="KW-0460">Magnesium</keyword>
<dbReference type="AlphaFoldDB" id="A0A1N7LDW3"/>
<dbReference type="PANTHER" id="PTHR34276:SF1">
    <property type="entry name" value="MINI-RIBONUCLEASE 3"/>
    <property type="match status" value="1"/>
</dbReference>
<organism evidence="6 7">
    <name type="scientific">Alicyclobacillus vulcanalis</name>
    <dbReference type="NCBI Taxonomy" id="252246"/>
    <lineage>
        <taxon>Bacteria</taxon>
        <taxon>Bacillati</taxon>
        <taxon>Bacillota</taxon>
        <taxon>Bacilli</taxon>
        <taxon>Bacillales</taxon>
        <taxon>Alicyclobacillaceae</taxon>
        <taxon>Alicyclobacillus</taxon>
    </lineage>
</organism>
<keyword evidence="4" id="KW-0699">rRNA-binding</keyword>
<keyword evidence="4" id="KW-0690">Ribosome biogenesis</keyword>
<dbReference type="Gene3D" id="1.10.1520.10">
    <property type="entry name" value="Ribonuclease III domain"/>
    <property type="match status" value="1"/>
</dbReference>
<dbReference type="InterPro" id="IPR036389">
    <property type="entry name" value="RNase_III_sf"/>
</dbReference>
<dbReference type="PIRSF" id="PIRSF005520">
    <property type="entry name" value="UCP005520"/>
    <property type="match status" value="1"/>
</dbReference>
<keyword evidence="4" id="KW-0694">RNA-binding</keyword>
<feature type="domain" description="RNase III" evidence="5">
    <location>
        <begin position="14"/>
        <end position="111"/>
    </location>
</feature>
<comment type="subunit">
    <text evidence="4">Homodimer.</text>
</comment>
<keyword evidence="2 4" id="KW-0255">Endonuclease</keyword>
<keyword evidence="3 4" id="KW-0378">Hydrolase</keyword>
<dbReference type="SUPFAM" id="SSF69065">
    <property type="entry name" value="RNase III domain-like"/>
    <property type="match status" value="1"/>
</dbReference>
<dbReference type="STRING" id="252246.SAMN05421799_10376"/>
<dbReference type="PANTHER" id="PTHR34276">
    <property type="entry name" value="MINI-RIBONUCLEASE 3"/>
    <property type="match status" value="1"/>
</dbReference>
<sequence>MKVNWRVDEVSPLALAFLGDAVWEVYARNHCLNLGIHRPRDLQRQVTRYVSAVAQAEALRLIEPSLTDAERDVIRRGRNQKSSHTRRNVDVVVYRLATGFEALVGHLYASGERTRLDEIAAEALAALDAEQERAKEP</sequence>
<dbReference type="InterPro" id="IPR000999">
    <property type="entry name" value="RNase_III_dom"/>
</dbReference>
<comment type="cofactor">
    <cofactor evidence="4">
        <name>Mg(2+)</name>
        <dbReference type="ChEBI" id="CHEBI:18420"/>
    </cofactor>
</comment>
<gene>
    <name evidence="4" type="primary">mrnC</name>
    <name evidence="6" type="ORF">SAMN05421799_10376</name>
</gene>
<dbReference type="Proteomes" id="UP000186156">
    <property type="component" value="Unassembled WGS sequence"/>
</dbReference>
<dbReference type="EMBL" id="FTOO01000003">
    <property type="protein sequence ID" value="SIS71991.1"/>
    <property type="molecule type" value="Genomic_DNA"/>
</dbReference>
<dbReference type="Pfam" id="PF00636">
    <property type="entry name" value="Ribonuclease_3"/>
    <property type="match status" value="1"/>
</dbReference>
<dbReference type="GO" id="GO:0005737">
    <property type="term" value="C:cytoplasm"/>
    <property type="evidence" value="ECO:0007669"/>
    <property type="project" value="UniProtKB-SubCell"/>
</dbReference>
<comment type="subcellular location">
    <subcellularLocation>
        <location evidence="4">Cytoplasm</location>
    </subcellularLocation>
</comment>
<dbReference type="GO" id="GO:0004525">
    <property type="term" value="F:ribonuclease III activity"/>
    <property type="evidence" value="ECO:0007669"/>
    <property type="project" value="InterPro"/>
</dbReference>
<accession>A0A1N7LDW3</accession>
<name>A0A1N7LDW3_9BACL</name>
<protein>
    <recommendedName>
        <fullName evidence="4">Mini-ribonuclease 3</fullName>
        <shortName evidence="4">Mini-3</shortName>
        <shortName evidence="4">Mini-RNase 3</shortName>
        <ecNumber evidence="4">3.1.26.-</ecNumber>
    </recommendedName>
    <alternativeName>
        <fullName evidence="4">Mini-RNase III</fullName>
        <shortName evidence="4">Mini-III</shortName>
    </alternativeName>
</protein>
<keyword evidence="4" id="KW-0963">Cytoplasm</keyword>
<comment type="similarity">
    <text evidence="4">Belongs to the MrnC RNase family.</text>
</comment>
<evidence type="ECO:0000313" key="7">
    <source>
        <dbReference type="Proteomes" id="UP000186156"/>
    </source>
</evidence>
<evidence type="ECO:0000313" key="6">
    <source>
        <dbReference type="EMBL" id="SIS71991.1"/>
    </source>
</evidence>
<dbReference type="RefSeq" id="WP_076345559.1">
    <property type="nucleotide sequence ID" value="NZ_FTOO01000003.1"/>
</dbReference>
<dbReference type="GO" id="GO:0019843">
    <property type="term" value="F:rRNA binding"/>
    <property type="evidence" value="ECO:0007669"/>
    <property type="project" value="UniProtKB-UniRule"/>
</dbReference>
<comment type="function">
    <text evidence="4">Involved in correct processing of both the 5' and 3' ends of 23S rRNA precursor. Processes 30S rRNA precursor transcript even in absence of ribonuclease 3 (Rnc); Rnc processes 30S rRNA into smaller rRNA precursors.</text>
</comment>
<dbReference type="EC" id="3.1.26.-" evidence="4"/>